<organism evidence="2 3">
    <name type="scientific">Brasilonema bromeliae SPC951</name>
    <dbReference type="NCBI Taxonomy" id="385972"/>
    <lineage>
        <taxon>Bacteria</taxon>
        <taxon>Bacillati</taxon>
        <taxon>Cyanobacteriota</taxon>
        <taxon>Cyanophyceae</taxon>
        <taxon>Nostocales</taxon>
        <taxon>Scytonemataceae</taxon>
        <taxon>Brasilonema</taxon>
        <taxon>Bromeliae group (in: Brasilonema)</taxon>
    </lineage>
</organism>
<dbReference type="Gene3D" id="3.40.50.2000">
    <property type="entry name" value="Glycogen Phosphorylase B"/>
    <property type="match status" value="1"/>
</dbReference>
<dbReference type="InterPro" id="IPR001296">
    <property type="entry name" value="Glyco_trans_1"/>
</dbReference>
<accession>A0ABX1P1T9</accession>
<dbReference type="SUPFAM" id="SSF53756">
    <property type="entry name" value="UDP-Glycosyltransferase/glycogen phosphorylase"/>
    <property type="match status" value="1"/>
</dbReference>
<gene>
    <name evidence="2" type="ORF">DP116_01970</name>
</gene>
<evidence type="ECO:0000313" key="2">
    <source>
        <dbReference type="EMBL" id="NMG18280.1"/>
    </source>
</evidence>
<name>A0ABX1P1T9_9CYAN</name>
<sequence>MNKIQQNSLLLVNSVPLREVDGQLGLDDQTCAGLVRWAENFKRLVIAGPALPEHIAVQQQNSSTAGTKWQAVKDLPCADQLELVPLPYAYKLRDFTKVYAKTRELLNEKIQQNQYLCFVIARPIGDWGGIAALEAIKLRRPYTAWLDRVEYEVISRMLQSLPLKSRIKESLHLPLMKRYQRYLIRQSSLGLFQGQDCYQAYSPFCKQPHCIYDVHTKKSDQIDEPSIDLKIKSLLSNEPLRICYVGRAADMKGPLDWLRVVDRICKAGVDVKATWVGDGPLLLKMKSLTQELGIADRVNLVGFVDDQSKILQTMRENHIFLFCHKTPESPRCLVESIVSGCPIVGYESSYSQDLVSQYGGGAFVPMNDWQKLADLVVELNCDRPKLSKLIREAALSGQFFDEETVYQERSDLIKKYLT</sequence>
<dbReference type="PANTHER" id="PTHR12526">
    <property type="entry name" value="GLYCOSYLTRANSFERASE"/>
    <property type="match status" value="1"/>
</dbReference>
<dbReference type="Proteomes" id="UP000718564">
    <property type="component" value="Unassembled WGS sequence"/>
</dbReference>
<protein>
    <submittedName>
        <fullName evidence="2">Glycosyltransferase family 1 protein</fullName>
    </submittedName>
</protein>
<dbReference type="RefSeq" id="WP_169153573.1">
    <property type="nucleotide sequence ID" value="NZ_CAWPJE010000271.1"/>
</dbReference>
<comment type="caution">
    <text evidence="2">The sequence shown here is derived from an EMBL/GenBank/DDBJ whole genome shotgun (WGS) entry which is preliminary data.</text>
</comment>
<reference evidence="2 3" key="1">
    <citation type="submission" date="2018-06" db="EMBL/GenBank/DDBJ databases">
        <title>Comparative genomics of Brasilonema spp. strains.</title>
        <authorList>
            <person name="Alvarenga D.O."/>
            <person name="Fiore M.F."/>
            <person name="Varani A.M."/>
        </authorList>
    </citation>
    <scope>NUCLEOTIDE SEQUENCE [LARGE SCALE GENOMIC DNA]</scope>
    <source>
        <strain evidence="2 3">SPC951</strain>
    </source>
</reference>
<proteinExistence type="predicted"/>
<evidence type="ECO:0000313" key="3">
    <source>
        <dbReference type="Proteomes" id="UP000718564"/>
    </source>
</evidence>
<keyword evidence="3" id="KW-1185">Reference proteome</keyword>
<evidence type="ECO:0000259" key="1">
    <source>
        <dbReference type="Pfam" id="PF00534"/>
    </source>
</evidence>
<feature type="domain" description="Glycosyl transferase family 1" evidence="1">
    <location>
        <begin position="232"/>
        <end position="393"/>
    </location>
</feature>
<dbReference type="Pfam" id="PF00534">
    <property type="entry name" value="Glycos_transf_1"/>
    <property type="match status" value="1"/>
</dbReference>
<dbReference type="EMBL" id="QMEB01000007">
    <property type="protein sequence ID" value="NMG18280.1"/>
    <property type="molecule type" value="Genomic_DNA"/>
</dbReference>